<evidence type="ECO:0000256" key="7">
    <source>
        <dbReference type="ARBA" id="ARBA00049663"/>
    </source>
</evidence>
<evidence type="ECO:0000256" key="2">
    <source>
        <dbReference type="ARBA" id="ARBA00022448"/>
    </source>
</evidence>
<feature type="transmembrane region" description="Helical" evidence="8">
    <location>
        <begin position="316"/>
        <end position="336"/>
    </location>
</feature>
<evidence type="ECO:0000256" key="5">
    <source>
        <dbReference type="ARBA" id="ARBA00022989"/>
    </source>
</evidence>
<dbReference type="Pfam" id="PF02447">
    <property type="entry name" value="GntP_permease"/>
    <property type="match status" value="1"/>
</dbReference>
<feature type="transmembrane region" description="Helical" evidence="8">
    <location>
        <begin position="148"/>
        <end position="166"/>
    </location>
</feature>
<comment type="caution">
    <text evidence="9">The sequence shown here is derived from an EMBL/GenBank/DDBJ whole genome shotgun (WGS) entry which is preliminary data.</text>
</comment>
<reference evidence="9 10" key="1">
    <citation type="submission" date="2020-07" db="EMBL/GenBank/DDBJ databases">
        <title>Thermogemmata thermophila gen. nov., sp. nov., a novel moderate thermophilic planctomycete from a Kamchatka hot spring.</title>
        <authorList>
            <person name="Elcheninov A.G."/>
            <person name="Podosokorskaya O.A."/>
            <person name="Kovaleva O.L."/>
            <person name="Novikov A."/>
            <person name="Bonch-Osmolovskaya E.A."/>
            <person name="Toshchakov S.V."/>
            <person name="Kublanov I.V."/>
        </authorList>
    </citation>
    <scope>NUCLEOTIDE SEQUENCE [LARGE SCALE GENOMIC DNA]</scope>
    <source>
        <strain evidence="9 10">2918</strain>
    </source>
</reference>
<dbReference type="AlphaFoldDB" id="A0A7V8VBT0"/>
<keyword evidence="6 8" id="KW-0472">Membrane</keyword>
<gene>
    <name evidence="9" type="ORF">H0921_03105</name>
</gene>
<dbReference type="GO" id="GO:0005886">
    <property type="term" value="C:plasma membrane"/>
    <property type="evidence" value="ECO:0007669"/>
    <property type="project" value="UniProtKB-SubCell"/>
</dbReference>
<accession>A0A7V8VBT0</accession>
<evidence type="ECO:0000256" key="8">
    <source>
        <dbReference type="SAM" id="Phobius"/>
    </source>
</evidence>
<dbReference type="GO" id="GO:0015128">
    <property type="term" value="F:gluconate transmembrane transporter activity"/>
    <property type="evidence" value="ECO:0007669"/>
    <property type="project" value="InterPro"/>
</dbReference>
<evidence type="ECO:0000256" key="6">
    <source>
        <dbReference type="ARBA" id="ARBA00023136"/>
    </source>
</evidence>
<evidence type="ECO:0000313" key="9">
    <source>
        <dbReference type="EMBL" id="MBA2225146.1"/>
    </source>
</evidence>
<evidence type="ECO:0000313" key="10">
    <source>
        <dbReference type="Proteomes" id="UP000542342"/>
    </source>
</evidence>
<feature type="transmembrane region" description="Helical" evidence="8">
    <location>
        <begin position="275"/>
        <end position="296"/>
    </location>
</feature>
<comment type="similarity">
    <text evidence="7">Belongs to the GntP permease family.</text>
</comment>
<feature type="transmembrane region" description="Helical" evidence="8">
    <location>
        <begin position="403"/>
        <end position="421"/>
    </location>
</feature>
<dbReference type="Proteomes" id="UP000542342">
    <property type="component" value="Unassembled WGS sequence"/>
</dbReference>
<feature type="transmembrane region" description="Helical" evidence="8">
    <location>
        <begin position="348"/>
        <end position="370"/>
    </location>
</feature>
<comment type="subcellular location">
    <subcellularLocation>
        <location evidence="1">Cell membrane</location>
        <topology evidence="1">Multi-pass membrane protein</topology>
    </subcellularLocation>
</comment>
<sequence>MHPLVILVVGIVTIIGLIVVFRVHAFVALISSAFVVGLLATTLPASETGPATMRLGNAVSTVAIEFGNATGKFGIVIALASIIGTCMMESGAADRIVRALLRCLGERRAPAALTASGYILAIPVFFDTVFYLLVPLARSLYQRTQRRYLLSIMAIAAGGAITHTLVPPTPGPLVIAAQLQVDLGVMILMGILVAVPAAAVGLLFSAWVDRRMPVPMREVPGLKVMESLPEERLPPLLLSLLPILLPVLLISANTAVEAGMKQSTSNVQLEYIQPVFQLLGDPNFALFLAMIIAVAIYRKQKRATREQTLGMVETSLLSAGVIILITAAGGAFGAMLKAAQIGPAIEAHFAQLGGGGLAYLFLGFGISMVLKIAQGSSTVAMITTASMLGAMLTSPTSLGCHPVYLALAIGSGSLVGSWMNDSGFWIFAKMGGLTEVETLRSWTPLLAVLGCTGMIVTLILATLFPLVSIPS</sequence>
<feature type="transmembrane region" description="Helical" evidence="8">
    <location>
        <begin position="115"/>
        <end position="136"/>
    </location>
</feature>
<feature type="transmembrane region" description="Helical" evidence="8">
    <location>
        <begin position="7"/>
        <end position="40"/>
    </location>
</feature>
<keyword evidence="4 8" id="KW-0812">Transmembrane</keyword>
<feature type="transmembrane region" description="Helical" evidence="8">
    <location>
        <begin position="442"/>
        <end position="467"/>
    </location>
</feature>
<proteinExistence type="inferred from homology"/>
<feature type="transmembrane region" description="Helical" evidence="8">
    <location>
        <begin position="377"/>
        <end position="397"/>
    </location>
</feature>
<keyword evidence="3" id="KW-1003">Cell membrane</keyword>
<evidence type="ECO:0000256" key="1">
    <source>
        <dbReference type="ARBA" id="ARBA00004651"/>
    </source>
</evidence>
<dbReference type="PANTHER" id="PTHR30354">
    <property type="entry name" value="GNT FAMILY GLUCONATE TRANSPORTER"/>
    <property type="match status" value="1"/>
</dbReference>
<dbReference type="PANTHER" id="PTHR30354:SF22">
    <property type="entry name" value="HIGH-AFFINITY GLUCONATE TRANSPORTER"/>
    <property type="match status" value="1"/>
</dbReference>
<keyword evidence="2" id="KW-0813">Transport</keyword>
<feature type="transmembrane region" description="Helical" evidence="8">
    <location>
        <begin position="233"/>
        <end position="255"/>
    </location>
</feature>
<dbReference type="EMBL" id="JACEFB010000001">
    <property type="protein sequence ID" value="MBA2225146.1"/>
    <property type="molecule type" value="Genomic_DNA"/>
</dbReference>
<dbReference type="RefSeq" id="WP_194536537.1">
    <property type="nucleotide sequence ID" value="NZ_JACEFB010000001.1"/>
</dbReference>
<feature type="transmembrane region" description="Helical" evidence="8">
    <location>
        <begin position="186"/>
        <end position="208"/>
    </location>
</feature>
<keyword evidence="10" id="KW-1185">Reference proteome</keyword>
<dbReference type="InterPro" id="IPR003474">
    <property type="entry name" value="Glcn_transporter"/>
</dbReference>
<evidence type="ECO:0000256" key="4">
    <source>
        <dbReference type="ARBA" id="ARBA00022692"/>
    </source>
</evidence>
<keyword evidence="5 8" id="KW-1133">Transmembrane helix</keyword>
<evidence type="ECO:0000256" key="3">
    <source>
        <dbReference type="ARBA" id="ARBA00022475"/>
    </source>
</evidence>
<organism evidence="9 10">
    <name type="scientific">Thermogemmata fonticola</name>
    <dbReference type="NCBI Taxonomy" id="2755323"/>
    <lineage>
        <taxon>Bacteria</taxon>
        <taxon>Pseudomonadati</taxon>
        <taxon>Planctomycetota</taxon>
        <taxon>Planctomycetia</taxon>
        <taxon>Gemmatales</taxon>
        <taxon>Gemmataceae</taxon>
        <taxon>Thermogemmata</taxon>
    </lineage>
</organism>
<name>A0A7V8VBT0_9BACT</name>
<protein>
    <submittedName>
        <fullName evidence="9">Gluconate permease</fullName>
    </submittedName>
</protein>